<dbReference type="InterPro" id="IPR051782">
    <property type="entry name" value="ABC_Transporter_VariousFunc"/>
</dbReference>
<dbReference type="Proteomes" id="UP000005707">
    <property type="component" value="Unassembled WGS sequence"/>
</dbReference>
<evidence type="ECO:0000256" key="3">
    <source>
        <dbReference type="ARBA" id="ARBA00022840"/>
    </source>
</evidence>
<protein>
    <submittedName>
        <fullName evidence="5">AAA domain protein</fullName>
    </submittedName>
</protein>
<dbReference type="PROSITE" id="PS50893">
    <property type="entry name" value="ABC_TRANSPORTER_2"/>
    <property type="match status" value="1"/>
</dbReference>
<dbReference type="InterPro" id="IPR003439">
    <property type="entry name" value="ABC_transporter-like_ATP-bd"/>
</dbReference>
<accession>U2FFZ7</accession>
<reference evidence="5 6" key="1">
    <citation type="journal article" date="2011" name="J. Bacteriol.">
        <title>Genome sequence of Haloplasma contractile, an unusual contractile bacterium from a deep-sea anoxic brine lake.</title>
        <authorList>
            <person name="Antunes A."/>
            <person name="Alam I."/>
            <person name="El Dorry H."/>
            <person name="Siam R."/>
            <person name="Robertson A."/>
            <person name="Bajic V.B."/>
            <person name="Stingl U."/>
        </authorList>
    </citation>
    <scope>NUCLEOTIDE SEQUENCE [LARGE SCALE GENOMIC DNA]</scope>
    <source>
        <strain evidence="5 6">SSD-17B</strain>
    </source>
</reference>
<feature type="domain" description="ABC transporter" evidence="4">
    <location>
        <begin position="2"/>
        <end position="219"/>
    </location>
</feature>
<dbReference type="RefSeq" id="WP_008824553.1">
    <property type="nucleotide sequence ID" value="NZ_AFNU02000007.1"/>
</dbReference>
<dbReference type="OrthoDB" id="9847645at2"/>
<dbReference type="GO" id="GO:0016887">
    <property type="term" value="F:ATP hydrolysis activity"/>
    <property type="evidence" value="ECO:0007669"/>
    <property type="project" value="InterPro"/>
</dbReference>
<dbReference type="eggNOG" id="COG1131">
    <property type="taxonomic scope" value="Bacteria"/>
</dbReference>
<evidence type="ECO:0000256" key="1">
    <source>
        <dbReference type="ARBA" id="ARBA00022448"/>
    </source>
</evidence>
<dbReference type="InterPro" id="IPR027417">
    <property type="entry name" value="P-loop_NTPase"/>
</dbReference>
<keyword evidence="1" id="KW-0813">Transport</keyword>
<keyword evidence="6" id="KW-1185">Reference proteome</keyword>
<evidence type="ECO:0000256" key="2">
    <source>
        <dbReference type="ARBA" id="ARBA00022741"/>
    </source>
</evidence>
<dbReference type="PANTHER" id="PTHR42939:SF1">
    <property type="entry name" value="ABC TRANSPORTER ATP-BINDING PROTEIN ALBC-RELATED"/>
    <property type="match status" value="1"/>
</dbReference>
<reference evidence="5 6" key="2">
    <citation type="journal article" date="2013" name="PLoS ONE">
        <title>INDIGO - INtegrated Data Warehouse of MIcrobial GenOmes with Examples from the Red Sea Extremophiles.</title>
        <authorList>
            <person name="Alam I."/>
            <person name="Antunes A."/>
            <person name="Kamau A.A."/>
            <person name="Ba Alawi W."/>
            <person name="Kalkatawi M."/>
            <person name="Stingl U."/>
            <person name="Bajic V.B."/>
        </authorList>
    </citation>
    <scope>NUCLEOTIDE SEQUENCE [LARGE SCALE GENOMIC DNA]</scope>
    <source>
        <strain evidence="5 6">SSD-17B</strain>
    </source>
</reference>
<keyword evidence="2" id="KW-0547">Nucleotide-binding</keyword>
<dbReference type="PANTHER" id="PTHR42939">
    <property type="entry name" value="ABC TRANSPORTER ATP-BINDING PROTEIN ALBC-RELATED"/>
    <property type="match status" value="1"/>
</dbReference>
<dbReference type="STRING" id="1033810.HLPCO_002064"/>
<keyword evidence="3" id="KW-0067">ATP-binding</keyword>
<evidence type="ECO:0000313" key="5">
    <source>
        <dbReference type="EMBL" id="ERJ11825.1"/>
    </source>
</evidence>
<dbReference type="SUPFAM" id="SSF52540">
    <property type="entry name" value="P-loop containing nucleoside triphosphate hydrolases"/>
    <property type="match status" value="1"/>
</dbReference>
<dbReference type="GO" id="GO:0005524">
    <property type="term" value="F:ATP binding"/>
    <property type="evidence" value="ECO:0007669"/>
    <property type="project" value="UniProtKB-KW"/>
</dbReference>
<sequence length="221" mass="25039">MIKCNKLTVGEGDQTILKNIQFEIPSGKVGVLLTLDEQGKQTLLNCINENQSYIGDVNKGNENDRVSYYKKLPMVCNDLTGFEYLEMLLAMNTSIHTESVWDLVKSLGIDYELNVSIKKVSLYTNHCLILLASLILDNDIILIDEPFYGVDRESQKNIIKIINNLKEKGKTILISTNIIRFGFEIGDELLIMTKGKLKQVNNLFKSIKQYEINVMPLLMGS</sequence>
<name>U2FFZ7_9MOLU</name>
<organism evidence="5 6">
    <name type="scientific">Haloplasma contractile SSD-17B</name>
    <dbReference type="NCBI Taxonomy" id="1033810"/>
    <lineage>
        <taxon>Bacteria</taxon>
        <taxon>Bacillati</taxon>
        <taxon>Mycoplasmatota</taxon>
        <taxon>Mollicutes</taxon>
        <taxon>Haloplasmatales</taxon>
        <taxon>Haloplasmataceae</taxon>
        <taxon>Haloplasma</taxon>
    </lineage>
</organism>
<comment type="caution">
    <text evidence="5">The sequence shown here is derived from an EMBL/GenBank/DDBJ whole genome shotgun (WGS) entry which is preliminary data.</text>
</comment>
<evidence type="ECO:0000313" key="6">
    <source>
        <dbReference type="Proteomes" id="UP000005707"/>
    </source>
</evidence>
<proteinExistence type="predicted"/>
<dbReference type="InParanoid" id="U2FFZ7"/>
<dbReference type="AlphaFoldDB" id="U2FFZ7"/>
<gene>
    <name evidence="5" type="ORF">HLPCO_002064</name>
</gene>
<dbReference type="EMBL" id="AFNU02000007">
    <property type="protein sequence ID" value="ERJ11825.1"/>
    <property type="molecule type" value="Genomic_DNA"/>
</dbReference>
<dbReference type="Gene3D" id="3.40.50.300">
    <property type="entry name" value="P-loop containing nucleotide triphosphate hydrolases"/>
    <property type="match status" value="1"/>
</dbReference>
<evidence type="ECO:0000259" key="4">
    <source>
        <dbReference type="PROSITE" id="PS50893"/>
    </source>
</evidence>